<dbReference type="Gene3D" id="3.60.20.10">
    <property type="entry name" value="Glutamine Phosphoribosylpyrophosphate, subunit 1, domain 1"/>
    <property type="match status" value="1"/>
</dbReference>
<feature type="domain" description="Glutamine amidotransferase type-2" evidence="10">
    <location>
        <begin position="2"/>
        <end position="217"/>
    </location>
</feature>
<comment type="catalytic activity">
    <reaction evidence="7">
        <text>L-aspartate + L-glutamine + ATP + H2O = L-asparagine + L-glutamate + AMP + diphosphate + H(+)</text>
        <dbReference type="Rhea" id="RHEA:12228"/>
        <dbReference type="ChEBI" id="CHEBI:15377"/>
        <dbReference type="ChEBI" id="CHEBI:15378"/>
        <dbReference type="ChEBI" id="CHEBI:29985"/>
        <dbReference type="ChEBI" id="CHEBI:29991"/>
        <dbReference type="ChEBI" id="CHEBI:30616"/>
        <dbReference type="ChEBI" id="CHEBI:33019"/>
        <dbReference type="ChEBI" id="CHEBI:58048"/>
        <dbReference type="ChEBI" id="CHEBI:58359"/>
        <dbReference type="ChEBI" id="CHEBI:456215"/>
        <dbReference type="EC" id="6.3.5.4"/>
    </reaction>
</comment>
<evidence type="ECO:0000256" key="5">
    <source>
        <dbReference type="ARBA" id="ARBA00022840"/>
    </source>
</evidence>
<evidence type="ECO:0000313" key="12">
    <source>
        <dbReference type="Proteomes" id="UP000607559"/>
    </source>
</evidence>
<dbReference type="InterPro" id="IPR033738">
    <property type="entry name" value="AsnB_N"/>
</dbReference>
<evidence type="ECO:0000256" key="4">
    <source>
        <dbReference type="ARBA" id="ARBA00022741"/>
    </source>
</evidence>
<dbReference type="InterPro" id="IPR017932">
    <property type="entry name" value="GATase_2_dom"/>
</dbReference>
<keyword evidence="12" id="KW-1185">Reference proteome</keyword>
<dbReference type="Proteomes" id="UP000607559">
    <property type="component" value="Unassembled WGS sequence"/>
</dbReference>
<dbReference type="GO" id="GO:0006529">
    <property type="term" value="P:asparagine biosynthetic process"/>
    <property type="evidence" value="ECO:0007669"/>
    <property type="project" value="UniProtKB-KW"/>
</dbReference>
<dbReference type="InterPro" id="IPR014729">
    <property type="entry name" value="Rossmann-like_a/b/a_fold"/>
</dbReference>
<dbReference type="Gene3D" id="3.40.50.620">
    <property type="entry name" value="HUPs"/>
    <property type="match status" value="1"/>
</dbReference>
<dbReference type="EC" id="6.3.5.4" evidence="3"/>
<evidence type="ECO:0000256" key="8">
    <source>
        <dbReference type="PIRSR" id="PIRSR001589-1"/>
    </source>
</evidence>
<dbReference type="CDD" id="cd01991">
    <property type="entry name" value="Asn_synthase_B_C"/>
    <property type="match status" value="1"/>
</dbReference>
<dbReference type="CDD" id="cd00712">
    <property type="entry name" value="AsnB"/>
    <property type="match status" value="1"/>
</dbReference>
<evidence type="ECO:0000313" key="11">
    <source>
        <dbReference type="EMBL" id="GGB09712.1"/>
    </source>
</evidence>
<dbReference type="InterPro" id="IPR029055">
    <property type="entry name" value="Ntn_hydrolases_N"/>
</dbReference>
<name>A0A8J2UFA0_9BACT</name>
<dbReference type="GO" id="GO:0005524">
    <property type="term" value="F:ATP binding"/>
    <property type="evidence" value="ECO:0007669"/>
    <property type="project" value="UniProtKB-KW"/>
</dbReference>
<keyword evidence="4 9" id="KW-0547">Nucleotide-binding</keyword>
<proteinExistence type="inferred from homology"/>
<dbReference type="EMBL" id="BMJC01000004">
    <property type="protein sequence ID" value="GGB09712.1"/>
    <property type="molecule type" value="Genomic_DNA"/>
</dbReference>
<evidence type="ECO:0000256" key="1">
    <source>
        <dbReference type="ARBA" id="ARBA00005187"/>
    </source>
</evidence>
<dbReference type="RefSeq" id="WP_188934353.1">
    <property type="nucleotide sequence ID" value="NZ_BMJC01000004.1"/>
</dbReference>
<dbReference type="PANTHER" id="PTHR43284">
    <property type="entry name" value="ASPARAGINE SYNTHETASE (GLUTAMINE-HYDROLYZING)"/>
    <property type="match status" value="1"/>
</dbReference>
<dbReference type="AlphaFoldDB" id="A0A8J2UFA0"/>
<keyword evidence="5 9" id="KW-0067">ATP-binding</keyword>
<keyword evidence="6 8" id="KW-0315">Glutamine amidotransferase</keyword>
<dbReference type="Pfam" id="PF00733">
    <property type="entry name" value="Asn_synthase"/>
    <property type="match status" value="1"/>
</dbReference>
<dbReference type="SUPFAM" id="SSF56235">
    <property type="entry name" value="N-terminal nucleophile aminohydrolases (Ntn hydrolases)"/>
    <property type="match status" value="1"/>
</dbReference>
<evidence type="ECO:0000259" key="10">
    <source>
        <dbReference type="PROSITE" id="PS51278"/>
    </source>
</evidence>
<protein>
    <recommendedName>
        <fullName evidence="3">asparagine synthase (glutamine-hydrolyzing)</fullName>
        <ecNumber evidence="3">6.3.5.4</ecNumber>
    </recommendedName>
</protein>
<evidence type="ECO:0000256" key="2">
    <source>
        <dbReference type="ARBA" id="ARBA00005752"/>
    </source>
</evidence>
<keyword evidence="8" id="KW-0028">Amino-acid biosynthesis</keyword>
<dbReference type="SUPFAM" id="SSF52402">
    <property type="entry name" value="Adenine nucleotide alpha hydrolases-like"/>
    <property type="match status" value="1"/>
</dbReference>
<dbReference type="PANTHER" id="PTHR43284:SF1">
    <property type="entry name" value="ASPARAGINE SYNTHETASE"/>
    <property type="match status" value="1"/>
</dbReference>
<sequence length="615" mass="70493">MCGIAGILSADAAKITPQRLKDMTAAIAHRGPDGEGVWISPSGVAGLGHRRLSIIDLSPAGAQPMHYLNRYTIIHNGELYNYLELRDILQAKGYTFYSRTDTEVIAAAFDHFGAECLQYFDGMFAFAIWDETTQRVFIARDRFGEKPLFFYHDAAEFLFASELKALWAAGVKKESNLKMIFNFLTIGYTQNPADAAETFFQNIYKLPARSFLFYHPVTRDLEISAYWDIEAEQTRTITEENAIETFSRLFHASVHRRLRSDVRVGTSLSGGLDSSSVVACILKEQDAPVDLPTFSALFPGFEKDESAYIGLLTRHYSLQNHPTTPTAAGLIKDFERLVYHQEEPFLSSSIYAQWAVYELAARNKVKVLLDGQGADELLAGYHKYYNWYWQELYRRDKKTLALELEAARESGVSEGFTWKNRLAAWLPGYTGVILKKARSAQQRRSSDLSRDFIRESGVSYYDIPHIDKLNGVLYYNTFMNGMEELLRYADRNSMAHGVEVRLPFLDHTLVEFVFSLPAHFKIRRGWTKWLLRRSMEDILPGEIAWRKDKTGFEPPQKTWMEDPMMQEYLFEARRTLVKAGILTPRVLQKKIQPQEVHAAENRDWRYLVTAASLFA</sequence>
<feature type="active site" description="For GATase activity" evidence="8">
    <location>
        <position position="2"/>
    </location>
</feature>
<evidence type="ECO:0000256" key="3">
    <source>
        <dbReference type="ARBA" id="ARBA00012737"/>
    </source>
</evidence>
<dbReference type="InterPro" id="IPR051786">
    <property type="entry name" value="ASN_synthetase/amidase"/>
</dbReference>
<accession>A0A8J2UFA0</accession>
<comment type="similarity">
    <text evidence="2">Belongs to the asparagine synthetase family.</text>
</comment>
<evidence type="ECO:0000256" key="9">
    <source>
        <dbReference type="PIRSR" id="PIRSR001589-2"/>
    </source>
</evidence>
<comment type="caution">
    <text evidence="11">The sequence shown here is derived from an EMBL/GenBank/DDBJ whole genome shotgun (WGS) entry which is preliminary data.</text>
</comment>
<dbReference type="Pfam" id="PF13537">
    <property type="entry name" value="GATase_7"/>
    <property type="match status" value="1"/>
</dbReference>
<dbReference type="PIRSF" id="PIRSF001589">
    <property type="entry name" value="Asn_synthetase_glu-h"/>
    <property type="match status" value="1"/>
</dbReference>
<reference evidence="11" key="2">
    <citation type="submission" date="2020-09" db="EMBL/GenBank/DDBJ databases">
        <authorList>
            <person name="Sun Q."/>
            <person name="Zhou Y."/>
        </authorList>
    </citation>
    <scope>NUCLEOTIDE SEQUENCE</scope>
    <source>
        <strain evidence="11">CGMCC 1.15448</strain>
    </source>
</reference>
<dbReference type="PROSITE" id="PS51278">
    <property type="entry name" value="GATASE_TYPE_2"/>
    <property type="match status" value="1"/>
</dbReference>
<evidence type="ECO:0000256" key="7">
    <source>
        <dbReference type="ARBA" id="ARBA00048741"/>
    </source>
</evidence>
<keyword evidence="8" id="KW-0061">Asparagine biosynthesis</keyword>
<dbReference type="GO" id="GO:0005829">
    <property type="term" value="C:cytosol"/>
    <property type="evidence" value="ECO:0007669"/>
    <property type="project" value="TreeGrafter"/>
</dbReference>
<organism evidence="11 12">
    <name type="scientific">Puia dinghuensis</name>
    <dbReference type="NCBI Taxonomy" id="1792502"/>
    <lineage>
        <taxon>Bacteria</taxon>
        <taxon>Pseudomonadati</taxon>
        <taxon>Bacteroidota</taxon>
        <taxon>Chitinophagia</taxon>
        <taxon>Chitinophagales</taxon>
        <taxon>Chitinophagaceae</taxon>
        <taxon>Puia</taxon>
    </lineage>
</organism>
<dbReference type="GO" id="GO:0004066">
    <property type="term" value="F:asparagine synthase (glutamine-hydrolyzing) activity"/>
    <property type="evidence" value="ECO:0007669"/>
    <property type="project" value="UniProtKB-EC"/>
</dbReference>
<gene>
    <name evidence="11" type="ORF">GCM10011511_36550</name>
</gene>
<comment type="pathway">
    <text evidence="1">Amino-acid biosynthesis; L-asparagine biosynthesis; L-asparagine from L-aspartate (L-Gln route): step 1/1.</text>
</comment>
<evidence type="ECO:0000256" key="6">
    <source>
        <dbReference type="ARBA" id="ARBA00022962"/>
    </source>
</evidence>
<feature type="binding site" evidence="9">
    <location>
        <position position="101"/>
    </location>
    <ligand>
        <name>L-glutamine</name>
        <dbReference type="ChEBI" id="CHEBI:58359"/>
    </ligand>
</feature>
<reference evidence="11" key="1">
    <citation type="journal article" date="2014" name="Int. J. Syst. Evol. Microbiol.">
        <title>Complete genome sequence of Corynebacterium casei LMG S-19264T (=DSM 44701T), isolated from a smear-ripened cheese.</title>
        <authorList>
            <consortium name="US DOE Joint Genome Institute (JGI-PGF)"/>
            <person name="Walter F."/>
            <person name="Albersmeier A."/>
            <person name="Kalinowski J."/>
            <person name="Ruckert C."/>
        </authorList>
    </citation>
    <scope>NUCLEOTIDE SEQUENCE</scope>
    <source>
        <strain evidence="11">CGMCC 1.15448</strain>
    </source>
</reference>
<dbReference type="InterPro" id="IPR001962">
    <property type="entry name" value="Asn_synthase"/>
</dbReference>
<dbReference type="NCBIfam" id="TIGR01536">
    <property type="entry name" value="asn_synth_AEB"/>
    <property type="match status" value="1"/>
</dbReference>
<dbReference type="InterPro" id="IPR006426">
    <property type="entry name" value="Asn_synth_AEB"/>
</dbReference>